<evidence type="ECO:0000313" key="3">
    <source>
        <dbReference type="EMBL" id="PFX14324.1"/>
    </source>
</evidence>
<keyword evidence="1" id="KW-0175">Coiled coil</keyword>
<evidence type="ECO:0000256" key="1">
    <source>
        <dbReference type="SAM" id="Coils"/>
    </source>
</evidence>
<comment type="caution">
    <text evidence="3">The sequence shown here is derived from an EMBL/GenBank/DDBJ whole genome shotgun (WGS) entry which is preliminary data.</text>
</comment>
<accession>A0A2B4R7K2</accession>
<protein>
    <submittedName>
        <fullName evidence="3">Uncharacterized protein</fullName>
    </submittedName>
</protein>
<feature type="coiled-coil region" evidence="1">
    <location>
        <begin position="353"/>
        <end position="471"/>
    </location>
</feature>
<keyword evidence="4" id="KW-1185">Reference proteome</keyword>
<dbReference type="OrthoDB" id="5988841at2759"/>
<gene>
    <name evidence="3" type="ORF">AWC38_SpisGene21524</name>
</gene>
<evidence type="ECO:0000256" key="2">
    <source>
        <dbReference type="SAM" id="MobiDB-lite"/>
    </source>
</evidence>
<feature type="compositionally biased region" description="Basic and acidic residues" evidence="2">
    <location>
        <begin position="625"/>
        <end position="652"/>
    </location>
</feature>
<reference evidence="4" key="1">
    <citation type="journal article" date="2017" name="bioRxiv">
        <title>Comparative analysis of the genomes of Stylophora pistillata and Acropora digitifera provides evidence for extensive differences between species of corals.</title>
        <authorList>
            <person name="Voolstra C.R."/>
            <person name="Li Y."/>
            <person name="Liew Y.J."/>
            <person name="Baumgarten S."/>
            <person name="Zoccola D."/>
            <person name="Flot J.-F."/>
            <person name="Tambutte S."/>
            <person name="Allemand D."/>
            <person name="Aranda M."/>
        </authorList>
    </citation>
    <scope>NUCLEOTIDE SEQUENCE [LARGE SCALE GENOMIC DNA]</scope>
</reference>
<organism evidence="3 4">
    <name type="scientific">Stylophora pistillata</name>
    <name type="common">Smooth cauliflower coral</name>
    <dbReference type="NCBI Taxonomy" id="50429"/>
    <lineage>
        <taxon>Eukaryota</taxon>
        <taxon>Metazoa</taxon>
        <taxon>Cnidaria</taxon>
        <taxon>Anthozoa</taxon>
        <taxon>Hexacorallia</taxon>
        <taxon>Scleractinia</taxon>
        <taxon>Astrocoeniina</taxon>
        <taxon>Pocilloporidae</taxon>
        <taxon>Stylophora</taxon>
    </lineage>
</organism>
<dbReference type="Proteomes" id="UP000225706">
    <property type="component" value="Unassembled WGS sequence"/>
</dbReference>
<feature type="coiled-coil region" evidence="1">
    <location>
        <begin position="169"/>
        <end position="210"/>
    </location>
</feature>
<proteinExistence type="predicted"/>
<dbReference type="AlphaFoldDB" id="A0A2B4R7K2"/>
<name>A0A2B4R7K2_STYPI</name>
<feature type="region of interest" description="Disordered" evidence="2">
    <location>
        <begin position="625"/>
        <end position="654"/>
    </location>
</feature>
<sequence>MVTGGGGGVCAVASGYEGCNASINTTGHRGHKSWPGGSNVHGGGGGRFYSSGRSGINFDGTKGNGGEGGTDICPRRVTTLLRDTNRGRDQQRLIDKMKAERWEIICVQAQQLHELGNDLCEAQKKVSTEFAVRLKRETKNGYCTSLRSPDLKSGETFAIFQSDGNTPEVSELEAQCNFLRSERDVLEHRIEVANKKVEETKQDMRDMENLYSSHNVLSVTQRDDDSMDSAAEELNSTIPVKHEELEHTTFLLDEKEVEIAEKMSCAKNWRWRMEKGKSARLMEQVKELTTEQEQWESLAQSKTALPEEKKGKKWVEEIACMTELRQALKKEKATNQPLESQVENNLVRAESKEMALQGENKKRKEEIVQLKDEKKKLLDQLHEEEEHLRKIEELEETEAKKDAELTQLRSDLTQLKESAQTCQNSACIGDQNEIESLRKECDVAKRAKDTIDEYLAECNRLKAIVNEQQVQKLAEKNMQIQSLQYDLYKLKEKYHKETKSLRSEVEWGREKVGSLKVEIRRLKEPETDDTISIMRGQPVASNEKENSELGVVSNVAIYSLNAKLGKLETETQTLTENVKKLEKEKSTLSLLNTEASNKVAQLCSENNALKTARKKLMEELQKIKKVQESSRAKEDSGRRLPEASTEALERQSRSSSVLGELSACSEALPAVERKRVKPEPKKISKTGFQEMQQTTCSKTSQISVLISDIITCCSALAYFIKPVSF</sequence>
<dbReference type="EMBL" id="LSMT01000798">
    <property type="protein sequence ID" value="PFX14324.1"/>
    <property type="molecule type" value="Genomic_DNA"/>
</dbReference>
<evidence type="ECO:0000313" key="4">
    <source>
        <dbReference type="Proteomes" id="UP000225706"/>
    </source>
</evidence>